<feature type="compositionally biased region" description="Low complexity" evidence="1">
    <location>
        <begin position="25"/>
        <end position="35"/>
    </location>
</feature>
<keyword evidence="2" id="KW-0472">Membrane</keyword>
<feature type="transmembrane region" description="Helical" evidence="2">
    <location>
        <begin position="779"/>
        <end position="797"/>
    </location>
</feature>
<evidence type="ECO:0000313" key="3">
    <source>
        <dbReference type="EMBL" id="RUS19737.1"/>
    </source>
</evidence>
<organism evidence="3 4">
    <name type="scientific">Jimgerdemannia flammicorona</name>
    <dbReference type="NCBI Taxonomy" id="994334"/>
    <lineage>
        <taxon>Eukaryota</taxon>
        <taxon>Fungi</taxon>
        <taxon>Fungi incertae sedis</taxon>
        <taxon>Mucoromycota</taxon>
        <taxon>Mucoromycotina</taxon>
        <taxon>Endogonomycetes</taxon>
        <taxon>Endogonales</taxon>
        <taxon>Endogonaceae</taxon>
        <taxon>Jimgerdemannia</taxon>
    </lineage>
</organism>
<reference evidence="3 4" key="1">
    <citation type="journal article" date="2018" name="New Phytol.">
        <title>Phylogenomics of Endogonaceae and evolution of mycorrhizas within Mucoromycota.</title>
        <authorList>
            <person name="Chang Y."/>
            <person name="Desiro A."/>
            <person name="Na H."/>
            <person name="Sandor L."/>
            <person name="Lipzen A."/>
            <person name="Clum A."/>
            <person name="Barry K."/>
            <person name="Grigoriev I.V."/>
            <person name="Martin F.M."/>
            <person name="Stajich J.E."/>
            <person name="Smith M.E."/>
            <person name="Bonito G."/>
            <person name="Spatafora J.W."/>
        </authorList>
    </citation>
    <scope>NUCLEOTIDE SEQUENCE [LARGE SCALE GENOMIC DNA]</scope>
    <source>
        <strain evidence="3 4">AD002</strain>
    </source>
</reference>
<name>A0A433PQ71_9FUNG</name>
<sequence>MDYAGESIQHPRPNLSPDDPPIAVLSPSSTSLTPTAYPSRDQSTAHLPTKPNILRRSTTSSSSSDPDFDISALRIRIAVLSPDATHIVFAAEQPDHDSSTTPTTTHGTTYHIFTISVLDPISRPRHRFQARLIRLADPDIESESHSTLAPTLQLASFSQATHLVVTVPSDAYTLSLADARTSPVWLVHPRSHRPTPFVPLRPRRPAKKYYIPHLTETHLYLVTFPTHPTHPTHPNWYSPHGKILHVFSRHSARLIRTQNIDIFTSSLPDCSTTVSWDPTDGSILIQTDVLTFIRDAETLCLRWYTSRLGSGRFCSKQGRWAITHRAKGTHDGLTGPPPLEEGEFVVSDIICGLDIVRAPTPFLPEWDEAVCRVHVTTSNVNTLAEIVFSRVRPDGACLTILSYDTQTSTWSTPGIDLPLWGIGEDGATFPPTLLTNPITGACLYIASDWTIQTALEGREPSVEKAPDEPEEDQHGQGQHGQGQHGQGQHGQGQHGQGQHGQGQHGQGQHGHPDHIFRPAILDDRDGISCYQFHGVIEDNARIEAASFVNHAIMEKDERFMTTIVPGLPKLLLNYPTLAIPLFTDTGYVASREDTRQLFLTRRARDPELRQGTGSVRAMRRYIMWDGDDLHAFADRRMPSGITGMIERLYGKVEFRSVRIRPGMSLPHMPLILIPTYTTRTHSSPPNQVRLCTVPLPGLCVYPRKPHFWRYLLDARYRARYRRSWDPWTTVEEEGRTLYPHSVFAALALDDRLNQHPIFDNPVMRPVIDFKWRHFARSRLILIWTVLLSYYTCFWLASSEDLLFIPARRVLYAAAAVLAALLAWAEIRQILGEGRRYWANVFNWFG</sequence>
<protein>
    <submittedName>
        <fullName evidence="3">Uncharacterized protein</fullName>
    </submittedName>
</protein>
<evidence type="ECO:0000256" key="1">
    <source>
        <dbReference type="SAM" id="MobiDB-lite"/>
    </source>
</evidence>
<feature type="region of interest" description="Disordered" evidence="1">
    <location>
        <begin position="458"/>
        <end position="516"/>
    </location>
</feature>
<keyword evidence="2" id="KW-1133">Transmembrane helix</keyword>
<feature type="region of interest" description="Disordered" evidence="1">
    <location>
        <begin position="1"/>
        <end position="66"/>
    </location>
</feature>
<evidence type="ECO:0000313" key="4">
    <source>
        <dbReference type="Proteomes" id="UP000274822"/>
    </source>
</evidence>
<proteinExistence type="predicted"/>
<accession>A0A433PQ71</accession>
<dbReference type="AlphaFoldDB" id="A0A433PQ71"/>
<keyword evidence="2" id="KW-0812">Transmembrane</keyword>
<dbReference type="Proteomes" id="UP000274822">
    <property type="component" value="Unassembled WGS sequence"/>
</dbReference>
<feature type="compositionally biased region" description="Basic and acidic residues" evidence="1">
    <location>
        <begin position="458"/>
        <end position="467"/>
    </location>
</feature>
<keyword evidence="4" id="KW-1185">Reference proteome</keyword>
<dbReference type="EMBL" id="RBNJ01021428">
    <property type="protein sequence ID" value="RUS19737.1"/>
    <property type="molecule type" value="Genomic_DNA"/>
</dbReference>
<feature type="transmembrane region" description="Helical" evidence="2">
    <location>
        <begin position="809"/>
        <end position="826"/>
    </location>
</feature>
<gene>
    <name evidence="3" type="ORF">BC938DRAFT_475674</name>
</gene>
<evidence type="ECO:0000256" key="2">
    <source>
        <dbReference type="SAM" id="Phobius"/>
    </source>
</evidence>
<comment type="caution">
    <text evidence="3">The sequence shown here is derived from an EMBL/GenBank/DDBJ whole genome shotgun (WGS) entry which is preliminary data.</text>
</comment>
<feature type="compositionally biased region" description="Gly residues" evidence="1">
    <location>
        <begin position="477"/>
        <end position="508"/>
    </location>
</feature>